<organism evidence="2">
    <name type="scientific">uncultured Thermomicrobiales bacterium</name>
    <dbReference type="NCBI Taxonomy" id="1645740"/>
    <lineage>
        <taxon>Bacteria</taxon>
        <taxon>Pseudomonadati</taxon>
        <taxon>Thermomicrobiota</taxon>
        <taxon>Thermomicrobia</taxon>
        <taxon>Thermomicrobiales</taxon>
        <taxon>environmental samples</taxon>
    </lineage>
</organism>
<accession>A0A6J4VFP8</accession>
<dbReference type="InterPro" id="IPR013830">
    <property type="entry name" value="SGNH_hydro"/>
</dbReference>
<sequence length="352" mass="37048">MPERRVHSSPVSRLLGALALLLALLGGAPGAVTPGAAAPQEIGELYLALGDSLGVGLLSSAPETRGYVARLHGLLEQGAGRPVILRNLSVSGETTRTMIDGGQLAAAQAALAEARRAGWRVSPVTIDIGGNDLRVLQGADDAARETGLVNFRVALAQIFDTLIAATTTGGIRQTDMIAMTVYSPAGGDPKIARSDAWWIARFNAAIAEEATRRNIAVADAYGRFAGRERELTWMPIDFHANNAGHGVIADEFWRAAGYDTTPPTLEIVAPVAGALSRAVPTIKVRAGDQIGVARVELRLDDQPLPAPVYARDLGLWIGYWDARAAGGGQHRLTVSASDAAGNTTRQEVTLTR</sequence>
<dbReference type="InterPro" id="IPR013783">
    <property type="entry name" value="Ig-like_fold"/>
</dbReference>
<dbReference type="Pfam" id="PF13472">
    <property type="entry name" value="Lipase_GDSL_2"/>
    <property type="match status" value="1"/>
</dbReference>
<dbReference type="CDD" id="cd00229">
    <property type="entry name" value="SGNH_hydrolase"/>
    <property type="match status" value="1"/>
</dbReference>
<dbReference type="EMBL" id="CADCWN010000166">
    <property type="protein sequence ID" value="CAA9572411.1"/>
    <property type="molecule type" value="Genomic_DNA"/>
</dbReference>
<dbReference type="InterPro" id="IPR036514">
    <property type="entry name" value="SGNH_hydro_sf"/>
</dbReference>
<name>A0A6J4VFP8_9BACT</name>
<protein>
    <recommendedName>
        <fullName evidence="1">SGNH hydrolase-type esterase domain-containing protein</fullName>
    </recommendedName>
</protein>
<dbReference type="Gene3D" id="2.60.40.10">
    <property type="entry name" value="Immunoglobulins"/>
    <property type="match status" value="1"/>
</dbReference>
<reference evidence="2" key="1">
    <citation type="submission" date="2020-02" db="EMBL/GenBank/DDBJ databases">
        <authorList>
            <person name="Meier V. D."/>
        </authorList>
    </citation>
    <scope>NUCLEOTIDE SEQUENCE</scope>
    <source>
        <strain evidence="2">AVDCRST_MAG18</strain>
    </source>
</reference>
<dbReference type="Pfam" id="PF17957">
    <property type="entry name" value="Big_7"/>
    <property type="match status" value="1"/>
</dbReference>
<dbReference type="InterPro" id="IPR051532">
    <property type="entry name" value="Ester_Hydrolysis_Enzymes"/>
</dbReference>
<proteinExistence type="predicted"/>
<dbReference type="PANTHER" id="PTHR30383">
    <property type="entry name" value="THIOESTERASE 1/PROTEASE 1/LYSOPHOSPHOLIPASE L1"/>
    <property type="match status" value="1"/>
</dbReference>
<dbReference type="Gene3D" id="3.40.50.1110">
    <property type="entry name" value="SGNH hydrolase"/>
    <property type="match status" value="1"/>
</dbReference>
<dbReference type="SUPFAM" id="SSF52266">
    <property type="entry name" value="SGNH hydrolase"/>
    <property type="match status" value="1"/>
</dbReference>
<gene>
    <name evidence="2" type="ORF">AVDCRST_MAG18-2131</name>
</gene>
<dbReference type="GO" id="GO:0004622">
    <property type="term" value="F:phosphatidylcholine lysophospholipase activity"/>
    <property type="evidence" value="ECO:0007669"/>
    <property type="project" value="TreeGrafter"/>
</dbReference>
<evidence type="ECO:0000313" key="2">
    <source>
        <dbReference type="EMBL" id="CAA9572411.1"/>
    </source>
</evidence>
<feature type="domain" description="SGNH hydrolase-type esterase" evidence="1">
    <location>
        <begin position="48"/>
        <end position="245"/>
    </location>
</feature>
<dbReference type="PANTHER" id="PTHR30383:SF5">
    <property type="entry name" value="SGNH HYDROLASE-TYPE ESTERASE DOMAIN-CONTAINING PROTEIN"/>
    <property type="match status" value="1"/>
</dbReference>
<dbReference type="AlphaFoldDB" id="A0A6J4VFP8"/>
<evidence type="ECO:0000259" key="1">
    <source>
        <dbReference type="Pfam" id="PF13472"/>
    </source>
</evidence>